<dbReference type="InterPro" id="IPR036084">
    <property type="entry name" value="Ser_inhib-like_sf"/>
</dbReference>
<dbReference type="CDD" id="cd00109">
    <property type="entry name" value="Kunitz-type"/>
    <property type="match status" value="1"/>
</dbReference>
<dbReference type="PANTHER" id="PTHR23259:SF70">
    <property type="entry name" value="ACCESSORY GLAND PROTEIN ACP62F-RELATED"/>
    <property type="match status" value="1"/>
</dbReference>
<dbReference type="InterPro" id="IPR002223">
    <property type="entry name" value="Kunitz_BPTI"/>
</dbReference>
<accession>A0A183IDS5</accession>
<feature type="signal peptide" evidence="5">
    <location>
        <begin position="1"/>
        <end position="16"/>
    </location>
</feature>
<dbReference type="Proteomes" id="UP000270296">
    <property type="component" value="Unassembled WGS sequence"/>
</dbReference>
<dbReference type="Pfam" id="PF01826">
    <property type="entry name" value="TIL"/>
    <property type="match status" value="2"/>
</dbReference>
<evidence type="ECO:0000256" key="1">
    <source>
        <dbReference type="ARBA" id="ARBA00007611"/>
    </source>
</evidence>
<gene>
    <name evidence="7" type="ORF">SBAD_LOCUS1769</name>
</gene>
<dbReference type="OrthoDB" id="4473401at2759"/>
<dbReference type="PROSITE" id="PS50279">
    <property type="entry name" value="BPTI_KUNITZ_2"/>
    <property type="match status" value="1"/>
</dbReference>
<dbReference type="PANTHER" id="PTHR23259">
    <property type="entry name" value="RIDDLE"/>
    <property type="match status" value="1"/>
</dbReference>
<dbReference type="InterPro" id="IPR020901">
    <property type="entry name" value="Prtase_inh_Kunz-CS"/>
</dbReference>
<feature type="domain" description="BPTI/Kunitz inhibitor" evidence="6">
    <location>
        <begin position="21"/>
        <end position="71"/>
    </location>
</feature>
<dbReference type="SUPFAM" id="SSF57567">
    <property type="entry name" value="Serine protease inhibitors"/>
    <property type="match status" value="2"/>
</dbReference>
<dbReference type="Pfam" id="PF00014">
    <property type="entry name" value="Kunitz_BPTI"/>
    <property type="match status" value="1"/>
</dbReference>
<keyword evidence="2" id="KW-0646">Protease inhibitor</keyword>
<evidence type="ECO:0000313" key="8">
    <source>
        <dbReference type="Proteomes" id="UP000270296"/>
    </source>
</evidence>
<feature type="chain" id="PRO_5043139964" evidence="5">
    <location>
        <begin position="17"/>
        <end position="272"/>
    </location>
</feature>
<evidence type="ECO:0000313" key="9">
    <source>
        <dbReference type="WBParaSite" id="SBAD_0000185701-mRNA-1"/>
    </source>
</evidence>
<dbReference type="InterPro" id="IPR036880">
    <property type="entry name" value="Kunitz_BPTI_sf"/>
</dbReference>
<dbReference type="Gene3D" id="2.10.25.10">
    <property type="entry name" value="Laminin"/>
    <property type="match status" value="2"/>
</dbReference>
<dbReference type="SMART" id="SM00131">
    <property type="entry name" value="KU"/>
    <property type="match status" value="1"/>
</dbReference>
<dbReference type="CDD" id="cd19941">
    <property type="entry name" value="TIL"/>
    <property type="match status" value="2"/>
</dbReference>
<reference evidence="9" key="1">
    <citation type="submission" date="2016-06" db="UniProtKB">
        <authorList>
            <consortium name="WormBaseParasite"/>
        </authorList>
    </citation>
    <scope>IDENTIFICATION</scope>
</reference>
<dbReference type="InterPro" id="IPR002919">
    <property type="entry name" value="TIL_dom"/>
</dbReference>
<comment type="similarity">
    <text evidence="1">Belongs to the serine protease inhibitor-like (TIL domain-containing) family.</text>
</comment>
<evidence type="ECO:0000256" key="3">
    <source>
        <dbReference type="ARBA" id="ARBA00022900"/>
    </source>
</evidence>
<dbReference type="GO" id="GO:0004867">
    <property type="term" value="F:serine-type endopeptidase inhibitor activity"/>
    <property type="evidence" value="ECO:0007669"/>
    <property type="project" value="UniProtKB-KW"/>
</dbReference>
<dbReference type="Gene3D" id="4.10.410.10">
    <property type="entry name" value="Pancreatic trypsin inhibitor Kunitz domain"/>
    <property type="match status" value="1"/>
</dbReference>
<dbReference type="FunFam" id="2.10.25.10:FF:000055">
    <property type="entry name" value="alpha-tectorin isoform X1"/>
    <property type="match status" value="1"/>
</dbReference>
<name>A0A183IDS5_9BILA</name>
<keyword evidence="4" id="KW-1015">Disulfide bond</keyword>
<dbReference type="SUPFAM" id="SSF57362">
    <property type="entry name" value="BPTI-like"/>
    <property type="match status" value="1"/>
</dbReference>
<keyword evidence="3" id="KW-0722">Serine protease inhibitor</keyword>
<dbReference type="PRINTS" id="PR00759">
    <property type="entry name" value="BASICPTASE"/>
</dbReference>
<dbReference type="PROSITE" id="PS00280">
    <property type="entry name" value="BPTI_KUNITZ_1"/>
    <property type="match status" value="1"/>
</dbReference>
<proteinExistence type="inferred from homology"/>
<keyword evidence="5" id="KW-0732">Signal</keyword>
<dbReference type="EMBL" id="UZAM01006947">
    <property type="protein sequence ID" value="VDO95435.1"/>
    <property type="molecule type" value="Genomic_DNA"/>
</dbReference>
<keyword evidence="8" id="KW-1185">Reference proteome</keyword>
<dbReference type="WBParaSite" id="SBAD_0000185701-mRNA-1">
    <property type="protein sequence ID" value="SBAD_0000185701-mRNA-1"/>
    <property type="gene ID" value="SBAD_0000185701"/>
</dbReference>
<protein>
    <submittedName>
        <fullName evidence="9">BPTI/Kunitz inhibitor domain-containing protein</fullName>
    </submittedName>
</protein>
<dbReference type="FunFam" id="4.10.410.10:FF:000021">
    <property type="entry name" value="Serine protease inhibitor, putative"/>
    <property type="match status" value="1"/>
</dbReference>
<evidence type="ECO:0000313" key="7">
    <source>
        <dbReference type="EMBL" id="VDO95435.1"/>
    </source>
</evidence>
<sequence length="272" mass="29689">MIQLVLALQFLAHSFAQTDICTLPAETGPCRTSEIRYFYNAQSRKCEEFLYGGCLGNANNFETKKECETYCGKEKNYCNPYTEEYSNCGTMCPETCWNSGTNVPCATICVPGCICKPGFVRAGRSCGGKPYDQSCNQQRTNDLMPVGTSAAFLFGPCIPRAWCNATYPPRPPIMRCPYNEHYEECGTACPETCLTLGSNVPCPLICKSGCFCNDGYVRAGQSVGMPVPQIPLIFPSSDFGNHGQGPCVPIFQCSLYTPGMQNSLLLAMVVTA</sequence>
<evidence type="ECO:0000259" key="6">
    <source>
        <dbReference type="PROSITE" id="PS50279"/>
    </source>
</evidence>
<evidence type="ECO:0000256" key="4">
    <source>
        <dbReference type="ARBA" id="ARBA00023157"/>
    </source>
</evidence>
<dbReference type="InterPro" id="IPR051368">
    <property type="entry name" value="SerProtInhib-TIL_Domain"/>
</dbReference>
<evidence type="ECO:0000256" key="5">
    <source>
        <dbReference type="SAM" id="SignalP"/>
    </source>
</evidence>
<dbReference type="AlphaFoldDB" id="A0A183IDS5"/>
<evidence type="ECO:0000256" key="2">
    <source>
        <dbReference type="ARBA" id="ARBA00022690"/>
    </source>
</evidence>
<organism evidence="9">
    <name type="scientific">Soboliphyme baturini</name>
    <dbReference type="NCBI Taxonomy" id="241478"/>
    <lineage>
        <taxon>Eukaryota</taxon>
        <taxon>Metazoa</taxon>
        <taxon>Ecdysozoa</taxon>
        <taxon>Nematoda</taxon>
        <taxon>Enoplea</taxon>
        <taxon>Dorylaimia</taxon>
        <taxon>Dioctophymatida</taxon>
        <taxon>Dioctophymatoidea</taxon>
        <taxon>Soboliphymatidae</taxon>
        <taxon>Soboliphyme</taxon>
    </lineage>
</organism>
<reference evidence="7 8" key="2">
    <citation type="submission" date="2018-11" db="EMBL/GenBank/DDBJ databases">
        <authorList>
            <consortium name="Pathogen Informatics"/>
        </authorList>
    </citation>
    <scope>NUCLEOTIDE SEQUENCE [LARGE SCALE GENOMIC DNA]</scope>
</reference>